<comment type="caution">
    <text evidence="2">The sequence shown here is derived from an EMBL/GenBank/DDBJ whole genome shotgun (WGS) entry which is preliminary data.</text>
</comment>
<accession>A0A699WZ07</accession>
<feature type="compositionally biased region" description="Basic and acidic residues" evidence="1">
    <location>
        <begin position="8"/>
        <end position="18"/>
    </location>
</feature>
<dbReference type="AlphaFoldDB" id="A0A699WZ07"/>
<sequence>DSLLAQRVAEEQEREIRASAEQSTPRQSKLDRIDLNLTNEEWIGLVDQVQANPTLSAE</sequence>
<evidence type="ECO:0000256" key="1">
    <source>
        <dbReference type="SAM" id="MobiDB-lite"/>
    </source>
</evidence>
<feature type="non-terminal residue" evidence="2">
    <location>
        <position position="1"/>
    </location>
</feature>
<dbReference type="EMBL" id="BKCJ011785634">
    <property type="protein sequence ID" value="GFD52727.1"/>
    <property type="molecule type" value="Genomic_DNA"/>
</dbReference>
<feature type="region of interest" description="Disordered" evidence="1">
    <location>
        <begin position="1"/>
        <end position="28"/>
    </location>
</feature>
<reference evidence="2" key="1">
    <citation type="journal article" date="2019" name="Sci. Rep.">
        <title>Draft genome of Tanacetum cinerariifolium, the natural source of mosquito coil.</title>
        <authorList>
            <person name="Yamashiro T."/>
            <person name="Shiraishi A."/>
            <person name="Satake H."/>
            <person name="Nakayama K."/>
        </authorList>
    </citation>
    <scope>NUCLEOTIDE SEQUENCE</scope>
</reference>
<name>A0A699WZ07_TANCI</name>
<evidence type="ECO:0000313" key="2">
    <source>
        <dbReference type="EMBL" id="GFD52727.1"/>
    </source>
</evidence>
<gene>
    <name evidence="2" type="ORF">Tci_924696</name>
</gene>
<protein>
    <submittedName>
        <fullName evidence="2">Uncharacterized protein</fullName>
    </submittedName>
</protein>
<organism evidence="2">
    <name type="scientific">Tanacetum cinerariifolium</name>
    <name type="common">Dalmatian daisy</name>
    <name type="synonym">Chrysanthemum cinerariifolium</name>
    <dbReference type="NCBI Taxonomy" id="118510"/>
    <lineage>
        <taxon>Eukaryota</taxon>
        <taxon>Viridiplantae</taxon>
        <taxon>Streptophyta</taxon>
        <taxon>Embryophyta</taxon>
        <taxon>Tracheophyta</taxon>
        <taxon>Spermatophyta</taxon>
        <taxon>Magnoliopsida</taxon>
        <taxon>eudicotyledons</taxon>
        <taxon>Gunneridae</taxon>
        <taxon>Pentapetalae</taxon>
        <taxon>asterids</taxon>
        <taxon>campanulids</taxon>
        <taxon>Asterales</taxon>
        <taxon>Asteraceae</taxon>
        <taxon>Asteroideae</taxon>
        <taxon>Anthemideae</taxon>
        <taxon>Anthemidinae</taxon>
        <taxon>Tanacetum</taxon>
    </lineage>
</organism>
<proteinExistence type="predicted"/>